<dbReference type="GO" id="GO:0008815">
    <property type="term" value="F:citrate (pro-3S)-lyase activity"/>
    <property type="evidence" value="ECO:0007669"/>
    <property type="project" value="UniProtKB-EC"/>
</dbReference>
<dbReference type="EMBL" id="ADFP01000123">
    <property type="protein sequence ID" value="EFB89685.1"/>
    <property type="molecule type" value="Genomic_DNA"/>
</dbReference>
<keyword evidence="5" id="KW-1185">Reference proteome</keyword>
<sequence length="90" mass="9946">MEIRRKAVADTLESSDVLVEIEPGRGVTVELESVVTEQFGAAIEETVRRVLKEFAVEDASLRVVDRGALDCTIRARMETAIKRAAEGEEK</sequence>
<comment type="subcellular location">
    <subcellularLocation>
        <location evidence="1">Cytoplasm</location>
    </subcellularLocation>
</comment>
<keyword evidence="3" id="KW-0597">Phosphoprotein</keyword>
<dbReference type="EC" id="4.1.3.6" evidence="4"/>
<dbReference type="RefSeq" id="WP_009165859.1">
    <property type="nucleotide sequence ID" value="NZ_ADFP01000123.1"/>
</dbReference>
<dbReference type="InterPro" id="IPR006495">
    <property type="entry name" value="CitD"/>
</dbReference>
<keyword evidence="2" id="KW-0963">Cytoplasm</keyword>
<dbReference type="InterPro" id="IPR023439">
    <property type="entry name" value="Mal_deCO2ase/Cit_lyase_ACP"/>
</dbReference>
<dbReference type="Proteomes" id="UP000006462">
    <property type="component" value="Unassembled WGS sequence"/>
</dbReference>
<evidence type="ECO:0000313" key="4">
    <source>
        <dbReference type="EMBL" id="EFB89685.1"/>
    </source>
</evidence>
<keyword evidence="4" id="KW-0456">Lyase</keyword>
<dbReference type="Pfam" id="PF06857">
    <property type="entry name" value="ACP"/>
    <property type="match status" value="1"/>
</dbReference>
<evidence type="ECO:0000256" key="2">
    <source>
        <dbReference type="ARBA" id="ARBA00022490"/>
    </source>
</evidence>
<reference evidence="4 5" key="1">
    <citation type="submission" date="2009-12" db="EMBL/GenBank/DDBJ databases">
        <authorList>
            <person name="Shrivastava S."/>
            <person name="Madupu R."/>
            <person name="Durkin A.S."/>
            <person name="Torralba M."/>
            <person name="Methe B."/>
            <person name="Sutton G.G."/>
            <person name="Strausberg R.L."/>
            <person name="Nelson K.E."/>
        </authorList>
    </citation>
    <scope>NUCLEOTIDE SEQUENCE [LARGE SCALE GENOMIC DNA]</scope>
    <source>
        <strain evidence="4 5">W5455</strain>
    </source>
</reference>
<dbReference type="NCBIfam" id="NF009726">
    <property type="entry name" value="PRK13253.1"/>
    <property type="match status" value="1"/>
</dbReference>
<comment type="caution">
    <text evidence="4">The sequence shown here is derived from an EMBL/GenBank/DDBJ whole genome shotgun (WGS) entry which is preliminary data.</text>
</comment>
<proteinExistence type="predicted"/>
<evidence type="ECO:0000256" key="3">
    <source>
        <dbReference type="ARBA" id="ARBA00022553"/>
    </source>
</evidence>
<organism evidence="4 5">
    <name type="scientific">Pyramidobacter piscolens W5455</name>
    <dbReference type="NCBI Taxonomy" id="352165"/>
    <lineage>
        <taxon>Bacteria</taxon>
        <taxon>Thermotogati</taxon>
        <taxon>Synergistota</taxon>
        <taxon>Synergistia</taxon>
        <taxon>Synergistales</taxon>
        <taxon>Dethiosulfovibrionaceae</taxon>
        <taxon>Pyramidobacter</taxon>
    </lineage>
</organism>
<evidence type="ECO:0000313" key="5">
    <source>
        <dbReference type="Proteomes" id="UP000006462"/>
    </source>
</evidence>
<accession>A0ABM9ZS28</accession>
<name>A0ABM9ZS28_9BACT</name>
<evidence type="ECO:0000256" key="1">
    <source>
        <dbReference type="ARBA" id="ARBA00004496"/>
    </source>
</evidence>
<gene>
    <name evidence="4" type="primary">citD</name>
    <name evidence="4" type="ORF">HMPREF7215_2420</name>
</gene>
<dbReference type="NCBIfam" id="TIGR01608">
    <property type="entry name" value="citD"/>
    <property type="match status" value="1"/>
</dbReference>
<protein>
    <submittedName>
        <fullName evidence="4">Citrate lyase acyl carrier protein</fullName>
        <ecNumber evidence="4">4.1.3.6</ecNumber>
    </submittedName>
</protein>
<dbReference type="PIRSF" id="PIRSF002736">
    <property type="entry name" value="Citrt_lyas_gamma"/>
    <property type="match status" value="1"/>
</dbReference>